<protein>
    <submittedName>
        <fullName evidence="2">Uncharacterized protein</fullName>
    </submittedName>
</protein>
<feature type="transmembrane region" description="Helical" evidence="1">
    <location>
        <begin position="51"/>
        <end position="72"/>
    </location>
</feature>
<reference evidence="2 3" key="1">
    <citation type="submission" date="2018-08" db="EMBL/GenBank/DDBJ databases">
        <title>A genome reference for cultivated species of the human gut microbiota.</title>
        <authorList>
            <person name="Zou Y."/>
            <person name="Xue W."/>
            <person name="Luo G."/>
        </authorList>
    </citation>
    <scope>NUCLEOTIDE SEQUENCE [LARGE SCALE GENOMIC DNA]</scope>
    <source>
        <strain evidence="2 3">AF43-2</strain>
    </source>
</reference>
<dbReference type="AlphaFoldDB" id="A0AA92V6E4"/>
<name>A0AA92V6E4_9BACT</name>
<evidence type="ECO:0000256" key="1">
    <source>
        <dbReference type="SAM" id="Phobius"/>
    </source>
</evidence>
<evidence type="ECO:0000313" key="2">
    <source>
        <dbReference type="EMBL" id="RHK49482.1"/>
    </source>
</evidence>
<organism evidence="2 3">
    <name type="scientific">Segatella copri</name>
    <dbReference type="NCBI Taxonomy" id="165179"/>
    <lineage>
        <taxon>Bacteria</taxon>
        <taxon>Pseudomonadati</taxon>
        <taxon>Bacteroidota</taxon>
        <taxon>Bacteroidia</taxon>
        <taxon>Bacteroidales</taxon>
        <taxon>Prevotellaceae</taxon>
        <taxon>Segatella</taxon>
    </lineage>
</organism>
<keyword evidence="1" id="KW-0472">Membrane</keyword>
<dbReference type="Proteomes" id="UP000284562">
    <property type="component" value="Unassembled WGS sequence"/>
</dbReference>
<comment type="caution">
    <text evidence="2">The sequence shown here is derived from an EMBL/GenBank/DDBJ whole genome shotgun (WGS) entry which is preliminary data.</text>
</comment>
<sequence length="102" mass="11491">MLVGTFISTYVFYGAILEELLKSGKKKWVVLLVYLLMIMPTTLTAGSGEGMALWIFYVLAALPCTLYGFWLYCKTRSSIVIFAVYLISNMIPFNLGSNWVTI</sequence>
<feature type="transmembrane region" description="Helical" evidence="1">
    <location>
        <begin position="79"/>
        <end position="100"/>
    </location>
</feature>
<accession>A0AA92V6E4</accession>
<feature type="transmembrane region" description="Helical" evidence="1">
    <location>
        <begin position="28"/>
        <end position="45"/>
    </location>
</feature>
<keyword evidence="1" id="KW-0812">Transmembrane</keyword>
<keyword evidence="1" id="KW-1133">Transmembrane helix</keyword>
<gene>
    <name evidence="2" type="ORF">DW064_03755</name>
</gene>
<dbReference type="EMBL" id="QRNN01000009">
    <property type="protein sequence ID" value="RHK49482.1"/>
    <property type="molecule type" value="Genomic_DNA"/>
</dbReference>
<proteinExistence type="predicted"/>
<evidence type="ECO:0000313" key="3">
    <source>
        <dbReference type="Proteomes" id="UP000284562"/>
    </source>
</evidence>